<dbReference type="Proteomes" id="UP000487268">
    <property type="component" value="Unassembled WGS sequence"/>
</dbReference>
<reference evidence="2 3" key="1">
    <citation type="submission" date="2019-10" db="EMBL/GenBank/DDBJ databases">
        <title>Actinomadura rubteroloni sp. nov. and Actinomadura macrotermitis sp. nov., isolated from the gut of fungus growing-termite Macrotermes natalensis.</title>
        <authorList>
            <person name="Benndorf R."/>
            <person name="Martin K."/>
            <person name="Kuefner M."/>
            <person name="De Beer W."/>
            <person name="Kaster A.-K."/>
            <person name="Vollmers J."/>
            <person name="Poulsen M."/>
            <person name="Beemelmanns C."/>
        </authorList>
    </citation>
    <scope>NUCLEOTIDE SEQUENCE [LARGE SCALE GENOMIC DNA]</scope>
    <source>
        <strain evidence="2 3">RB68</strain>
    </source>
</reference>
<dbReference type="RefSeq" id="WP_153536625.1">
    <property type="nucleotide sequence ID" value="NZ_WEGH01000003.1"/>
</dbReference>
<dbReference type="AlphaFoldDB" id="A0A7K0C2H5"/>
<comment type="caution">
    <text evidence="2">The sequence shown here is derived from an EMBL/GenBank/DDBJ whole genome shotgun (WGS) entry which is preliminary data.</text>
</comment>
<sequence length="93" mass="9941">MTKPGALPDERVENPPKPRDAGGRSGGARITVNLTAKANAALTEAADKSGDIKTDVVNRALIIYAYLEEIQRTGGKVMIQRAGEDVPEVIHFV</sequence>
<evidence type="ECO:0008006" key="4">
    <source>
        <dbReference type="Google" id="ProtNLM"/>
    </source>
</evidence>
<keyword evidence="3" id="KW-1185">Reference proteome</keyword>
<proteinExistence type="predicted"/>
<name>A0A7K0C2H5_9ACTN</name>
<protein>
    <recommendedName>
        <fullName evidence="4">CopG family transcriptional regulator</fullName>
    </recommendedName>
</protein>
<dbReference type="EMBL" id="WEGH01000003">
    <property type="protein sequence ID" value="MQY07034.1"/>
    <property type="molecule type" value="Genomic_DNA"/>
</dbReference>
<organism evidence="2 3">
    <name type="scientific">Actinomadura macrotermitis</name>
    <dbReference type="NCBI Taxonomy" id="2585200"/>
    <lineage>
        <taxon>Bacteria</taxon>
        <taxon>Bacillati</taxon>
        <taxon>Actinomycetota</taxon>
        <taxon>Actinomycetes</taxon>
        <taxon>Streptosporangiales</taxon>
        <taxon>Thermomonosporaceae</taxon>
        <taxon>Actinomadura</taxon>
    </lineage>
</organism>
<feature type="compositionally biased region" description="Basic and acidic residues" evidence="1">
    <location>
        <begin position="8"/>
        <end position="22"/>
    </location>
</feature>
<accession>A0A7K0C2H5</accession>
<feature type="region of interest" description="Disordered" evidence="1">
    <location>
        <begin position="1"/>
        <end position="29"/>
    </location>
</feature>
<evidence type="ECO:0000313" key="2">
    <source>
        <dbReference type="EMBL" id="MQY07034.1"/>
    </source>
</evidence>
<evidence type="ECO:0000256" key="1">
    <source>
        <dbReference type="SAM" id="MobiDB-lite"/>
    </source>
</evidence>
<evidence type="ECO:0000313" key="3">
    <source>
        <dbReference type="Proteomes" id="UP000487268"/>
    </source>
</evidence>
<gene>
    <name evidence="2" type="ORF">ACRB68_51310</name>
</gene>
<dbReference type="OrthoDB" id="3638073at2"/>